<dbReference type="NCBIfam" id="NF033788">
    <property type="entry name" value="HTH_metalloreg"/>
    <property type="match status" value="1"/>
</dbReference>
<protein>
    <submittedName>
        <fullName evidence="5">Helix-turn-helix transcriptional regulator</fullName>
    </submittedName>
</protein>
<dbReference type="InterPro" id="IPR051081">
    <property type="entry name" value="HTH_MetalResp_TranReg"/>
</dbReference>
<dbReference type="PANTHER" id="PTHR33154">
    <property type="entry name" value="TRANSCRIPTIONAL REGULATOR, ARSR FAMILY"/>
    <property type="match status" value="1"/>
</dbReference>
<evidence type="ECO:0000256" key="1">
    <source>
        <dbReference type="ARBA" id="ARBA00023015"/>
    </source>
</evidence>
<dbReference type="Gene3D" id="1.10.10.10">
    <property type="entry name" value="Winged helix-like DNA-binding domain superfamily/Winged helix DNA-binding domain"/>
    <property type="match status" value="1"/>
</dbReference>
<proteinExistence type="predicted"/>
<dbReference type="PRINTS" id="PR00778">
    <property type="entry name" value="HTHARSR"/>
</dbReference>
<name>A0A7K3VV63_9ACTN</name>
<accession>A0A7K3VV63</accession>
<dbReference type="PANTHER" id="PTHR33154:SF33">
    <property type="entry name" value="TRANSCRIPTIONAL REPRESSOR SDPR"/>
    <property type="match status" value="1"/>
</dbReference>
<comment type="caution">
    <text evidence="5">The sequence shown here is derived from an EMBL/GenBank/DDBJ whole genome shotgun (WGS) entry which is preliminary data.</text>
</comment>
<dbReference type="Proteomes" id="UP000470246">
    <property type="component" value="Unassembled WGS sequence"/>
</dbReference>
<keyword evidence="6" id="KW-1185">Reference proteome</keyword>
<dbReference type="AlphaFoldDB" id="A0A7K3VV63"/>
<evidence type="ECO:0000256" key="2">
    <source>
        <dbReference type="ARBA" id="ARBA00023125"/>
    </source>
</evidence>
<gene>
    <name evidence="5" type="ORF">GCU56_01395</name>
</gene>
<evidence type="ECO:0000313" key="5">
    <source>
        <dbReference type="EMBL" id="NEK56529.1"/>
    </source>
</evidence>
<dbReference type="InterPro" id="IPR001845">
    <property type="entry name" value="HTH_ArsR_DNA-bd_dom"/>
</dbReference>
<dbReference type="Pfam" id="PF01022">
    <property type="entry name" value="HTH_5"/>
    <property type="match status" value="1"/>
</dbReference>
<evidence type="ECO:0000259" key="4">
    <source>
        <dbReference type="PROSITE" id="PS50987"/>
    </source>
</evidence>
<dbReference type="EMBL" id="JAAGWF010000002">
    <property type="protein sequence ID" value="NEK56529.1"/>
    <property type="molecule type" value="Genomic_DNA"/>
</dbReference>
<keyword evidence="3" id="KW-0804">Transcription</keyword>
<dbReference type="GO" id="GO:0003700">
    <property type="term" value="F:DNA-binding transcription factor activity"/>
    <property type="evidence" value="ECO:0007669"/>
    <property type="project" value="InterPro"/>
</dbReference>
<keyword evidence="2" id="KW-0238">DNA-binding</keyword>
<dbReference type="PROSITE" id="PS50987">
    <property type="entry name" value="HTH_ARSR_2"/>
    <property type="match status" value="1"/>
</dbReference>
<dbReference type="InterPro" id="IPR011991">
    <property type="entry name" value="ArsR-like_HTH"/>
</dbReference>
<dbReference type="InterPro" id="IPR036388">
    <property type="entry name" value="WH-like_DNA-bd_sf"/>
</dbReference>
<dbReference type="RefSeq" id="WP_163479706.1">
    <property type="nucleotide sequence ID" value="NZ_JAAGWF010000002.1"/>
</dbReference>
<dbReference type="InterPro" id="IPR036390">
    <property type="entry name" value="WH_DNA-bd_sf"/>
</dbReference>
<evidence type="ECO:0000313" key="6">
    <source>
        <dbReference type="Proteomes" id="UP000470246"/>
    </source>
</evidence>
<feature type="domain" description="HTH arsR-type" evidence="4">
    <location>
        <begin position="4"/>
        <end position="98"/>
    </location>
</feature>
<reference evidence="5 6" key="1">
    <citation type="submission" date="2020-02" db="EMBL/GenBank/DDBJ databases">
        <title>Geodermatophilus sabuli CPCC 205279 I12A-02694.</title>
        <authorList>
            <person name="Jiang Z."/>
        </authorList>
    </citation>
    <scope>NUCLEOTIDE SEQUENCE [LARGE SCALE GENOMIC DNA]</scope>
    <source>
        <strain evidence="5 6">I12A-02694</strain>
    </source>
</reference>
<dbReference type="GO" id="GO:0003677">
    <property type="term" value="F:DNA binding"/>
    <property type="evidence" value="ECO:0007669"/>
    <property type="project" value="UniProtKB-KW"/>
</dbReference>
<dbReference type="SMART" id="SM00418">
    <property type="entry name" value="HTH_ARSR"/>
    <property type="match status" value="1"/>
</dbReference>
<organism evidence="5 6">
    <name type="scientific">Geodermatophilus sabuli</name>
    <dbReference type="NCBI Taxonomy" id="1564158"/>
    <lineage>
        <taxon>Bacteria</taxon>
        <taxon>Bacillati</taxon>
        <taxon>Actinomycetota</taxon>
        <taxon>Actinomycetes</taxon>
        <taxon>Geodermatophilales</taxon>
        <taxon>Geodermatophilaceae</taxon>
        <taxon>Geodermatophilus</taxon>
    </lineage>
</organism>
<keyword evidence="1" id="KW-0805">Transcription regulation</keyword>
<dbReference type="CDD" id="cd00090">
    <property type="entry name" value="HTH_ARSR"/>
    <property type="match status" value="1"/>
</dbReference>
<evidence type="ECO:0000256" key="3">
    <source>
        <dbReference type="ARBA" id="ARBA00023163"/>
    </source>
</evidence>
<dbReference type="SUPFAM" id="SSF46785">
    <property type="entry name" value="Winged helix' DNA-binding domain"/>
    <property type="match status" value="1"/>
</dbReference>
<sequence>MSPAAVPAAEPLDEAMRALAEPRRRAILRLVAHDELAAGEIAAAFEVTRTAVSQHLTVLRNAGLLSERREGTRRLYRARPEGLSGLREFLDEMWSSALDGARRLVEADRADRDRAEGGRP</sequence>